<keyword evidence="12 15" id="KW-0170">Cobalt</keyword>
<protein>
    <recommendedName>
        <fullName evidence="5 15">Succinyl-diaminopimelate desuccinylase</fullName>
        <shortName evidence="15">SDAP desuccinylase</shortName>
        <ecNumber evidence="4 15">3.5.1.18</ecNumber>
    </recommendedName>
    <alternativeName>
        <fullName evidence="13 15">N-succinyl-LL-2,6-diaminoheptanedioate amidohydrolase</fullName>
    </alternativeName>
</protein>
<dbReference type="NCBIfam" id="NF009557">
    <property type="entry name" value="PRK13009.1"/>
    <property type="match status" value="1"/>
</dbReference>
<evidence type="ECO:0000256" key="6">
    <source>
        <dbReference type="ARBA" id="ARBA00022605"/>
    </source>
</evidence>
<evidence type="ECO:0000313" key="18">
    <source>
        <dbReference type="Proteomes" id="UP000219439"/>
    </source>
</evidence>
<evidence type="ECO:0000256" key="5">
    <source>
        <dbReference type="ARBA" id="ARBA00022391"/>
    </source>
</evidence>
<dbReference type="SUPFAM" id="SSF55031">
    <property type="entry name" value="Bacterial exopeptidase dimerisation domain"/>
    <property type="match status" value="1"/>
</dbReference>
<evidence type="ECO:0000256" key="2">
    <source>
        <dbReference type="ARBA" id="ARBA00006746"/>
    </source>
</evidence>
<keyword evidence="6 15" id="KW-0028">Amino-acid biosynthesis</keyword>
<dbReference type="GO" id="GO:0050897">
    <property type="term" value="F:cobalt ion binding"/>
    <property type="evidence" value="ECO:0007669"/>
    <property type="project" value="UniProtKB-UniRule"/>
</dbReference>
<comment type="subunit">
    <text evidence="3 15">Homodimer.</text>
</comment>
<dbReference type="HAMAP" id="MF_01690">
    <property type="entry name" value="DapE"/>
    <property type="match status" value="1"/>
</dbReference>
<dbReference type="InterPro" id="IPR002933">
    <property type="entry name" value="Peptidase_M20"/>
</dbReference>
<evidence type="ECO:0000256" key="1">
    <source>
        <dbReference type="ARBA" id="ARBA00005130"/>
    </source>
</evidence>
<dbReference type="EC" id="3.5.1.18" evidence="4 15"/>
<gene>
    <name evidence="15" type="primary">dapE</name>
    <name evidence="17" type="ORF">SAMN06265368_4721</name>
</gene>
<comment type="function">
    <text evidence="15">Catalyzes the hydrolysis of N-succinyl-L,L-diaminopimelic acid (SDAP), forming succinate and LL-2,6-diaminopimelate (DAP), an intermediate involved in the bacterial biosynthesis of lysine and meso-diaminopimelic acid, an essential component of bacterial cell walls.</text>
</comment>
<dbReference type="GO" id="GO:0009014">
    <property type="term" value="F:succinyl-diaminopimelate desuccinylase activity"/>
    <property type="evidence" value="ECO:0007669"/>
    <property type="project" value="UniProtKB-UniRule"/>
</dbReference>
<evidence type="ECO:0000256" key="10">
    <source>
        <dbReference type="ARBA" id="ARBA00022915"/>
    </source>
</evidence>
<feature type="active site" description="Proton acceptor" evidence="15">
    <location>
        <position position="142"/>
    </location>
</feature>
<keyword evidence="9 15" id="KW-0862">Zinc</keyword>
<dbReference type="AlphaFoldDB" id="A0A285PK06"/>
<dbReference type="Pfam" id="PF01546">
    <property type="entry name" value="Peptidase_M20"/>
    <property type="match status" value="1"/>
</dbReference>
<dbReference type="GO" id="GO:0008777">
    <property type="term" value="F:acetylornithine deacetylase activity"/>
    <property type="evidence" value="ECO:0007669"/>
    <property type="project" value="TreeGrafter"/>
</dbReference>
<organism evidence="17 18">
    <name type="scientific">Cohaesibacter gelatinilyticus</name>
    <dbReference type="NCBI Taxonomy" id="372072"/>
    <lineage>
        <taxon>Bacteria</taxon>
        <taxon>Pseudomonadati</taxon>
        <taxon>Pseudomonadota</taxon>
        <taxon>Alphaproteobacteria</taxon>
        <taxon>Hyphomicrobiales</taxon>
        <taxon>Cohaesibacteraceae</taxon>
    </lineage>
</organism>
<evidence type="ECO:0000259" key="16">
    <source>
        <dbReference type="Pfam" id="PF07687"/>
    </source>
</evidence>
<dbReference type="InterPro" id="IPR001261">
    <property type="entry name" value="ArgE/DapE_CS"/>
</dbReference>
<reference evidence="17 18" key="1">
    <citation type="submission" date="2017-09" db="EMBL/GenBank/DDBJ databases">
        <authorList>
            <person name="Ehlers B."/>
            <person name="Leendertz F.H."/>
        </authorList>
    </citation>
    <scope>NUCLEOTIDE SEQUENCE [LARGE SCALE GENOMIC DNA]</scope>
    <source>
        <strain evidence="17 18">DSM 18289</strain>
    </source>
</reference>
<feature type="active site" evidence="15">
    <location>
        <position position="77"/>
    </location>
</feature>
<evidence type="ECO:0000256" key="9">
    <source>
        <dbReference type="ARBA" id="ARBA00022833"/>
    </source>
</evidence>
<feature type="binding site" evidence="15">
    <location>
        <position position="108"/>
    </location>
    <ligand>
        <name>Zn(2+)</name>
        <dbReference type="ChEBI" id="CHEBI:29105"/>
        <label>1</label>
    </ligand>
</feature>
<dbReference type="NCBIfam" id="TIGR01246">
    <property type="entry name" value="dapE_proteo"/>
    <property type="match status" value="1"/>
</dbReference>
<dbReference type="InterPro" id="IPR005941">
    <property type="entry name" value="DapE_proteobac"/>
</dbReference>
<dbReference type="PROSITE" id="PS00759">
    <property type="entry name" value="ARGE_DAPE_CPG2_2"/>
    <property type="match status" value="1"/>
</dbReference>
<evidence type="ECO:0000256" key="4">
    <source>
        <dbReference type="ARBA" id="ARBA00011921"/>
    </source>
</evidence>
<comment type="similarity">
    <text evidence="2 15">Belongs to the peptidase M20A family. DapE subfamily.</text>
</comment>
<evidence type="ECO:0000256" key="11">
    <source>
        <dbReference type="ARBA" id="ARBA00023154"/>
    </source>
</evidence>
<proteinExistence type="inferred from homology"/>
<comment type="cofactor">
    <cofactor evidence="15">
        <name>Zn(2+)</name>
        <dbReference type="ChEBI" id="CHEBI:29105"/>
    </cofactor>
    <cofactor evidence="15">
        <name>Co(2+)</name>
        <dbReference type="ChEBI" id="CHEBI:48828"/>
    </cofactor>
    <text evidence="15">Binds 2 Zn(2+) or Co(2+) ions per subunit.</text>
</comment>
<dbReference type="GO" id="GO:0019877">
    <property type="term" value="P:diaminopimelate biosynthetic process"/>
    <property type="evidence" value="ECO:0007669"/>
    <property type="project" value="UniProtKB-UniRule"/>
</dbReference>
<evidence type="ECO:0000256" key="7">
    <source>
        <dbReference type="ARBA" id="ARBA00022723"/>
    </source>
</evidence>
<dbReference type="GO" id="GO:0009089">
    <property type="term" value="P:lysine biosynthetic process via diaminopimelate"/>
    <property type="evidence" value="ECO:0007669"/>
    <property type="project" value="UniProtKB-UniRule"/>
</dbReference>
<feature type="binding site" evidence="15">
    <location>
        <position position="171"/>
    </location>
    <ligand>
        <name>Zn(2+)</name>
        <dbReference type="ChEBI" id="CHEBI:29105"/>
        <label>1</label>
    </ligand>
</feature>
<comment type="pathway">
    <text evidence="1 15">Amino-acid biosynthesis; L-lysine biosynthesis via DAP pathway; LL-2,6-diaminopimelate from (S)-tetrahydrodipicolinate (succinylase route): step 3/3.</text>
</comment>
<evidence type="ECO:0000313" key="17">
    <source>
        <dbReference type="EMBL" id="SNZ21597.1"/>
    </source>
</evidence>
<dbReference type="InterPro" id="IPR036264">
    <property type="entry name" value="Bact_exopeptidase_dim_dom"/>
</dbReference>
<keyword evidence="11 15" id="KW-0457">Lysine biosynthesis</keyword>
<keyword evidence="8 15" id="KW-0378">Hydrolase</keyword>
<dbReference type="Gene3D" id="3.40.630.10">
    <property type="entry name" value="Zn peptidases"/>
    <property type="match status" value="2"/>
</dbReference>
<feature type="binding site" evidence="15">
    <location>
        <position position="361"/>
    </location>
    <ligand>
        <name>Zn(2+)</name>
        <dbReference type="ChEBI" id="CHEBI:29105"/>
        <label>2</label>
    </ligand>
</feature>
<dbReference type="GO" id="GO:0006526">
    <property type="term" value="P:L-arginine biosynthetic process"/>
    <property type="evidence" value="ECO:0007669"/>
    <property type="project" value="TreeGrafter"/>
</dbReference>
<dbReference type="UniPathway" id="UPA00034">
    <property type="reaction ID" value="UER00021"/>
</dbReference>
<evidence type="ECO:0000256" key="14">
    <source>
        <dbReference type="ARBA" id="ARBA00051301"/>
    </source>
</evidence>
<dbReference type="SUPFAM" id="SSF53187">
    <property type="entry name" value="Zn-dependent exopeptidases"/>
    <property type="match status" value="1"/>
</dbReference>
<dbReference type="OrthoDB" id="9809784at2"/>
<dbReference type="InterPro" id="IPR011650">
    <property type="entry name" value="Peptidase_M20_dimer"/>
</dbReference>
<feature type="binding site" evidence="15">
    <location>
        <position position="75"/>
    </location>
    <ligand>
        <name>Zn(2+)</name>
        <dbReference type="ChEBI" id="CHEBI:29105"/>
        <label>1</label>
    </ligand>
</feature>
<comment type="catalytic activity">
    <reaction evidence="14 15">
        <text>N-succinyl-(2S,6S)-2,6-diaminopimelate + H2O = (2S,6S)-2,6-diaminopimelate + succinate</text>
        <dbReference type="Rhea" id="RHEA:22608"/>
        <dbReference type="ChEBI" id="CHEBI:15377"/>
        <dbReference type="ChEBI" id="CHEBI:30031"/>
        <dbReference type="ChEBI" id="CHEBI:57609"/>
        <dbReference type="ChEBI" id="CHEBI:58087"/>
        <dbReference type="EC" id="3.5.1.18"/>
    </reaction>
</comment>
<name>A0A285PK06_9HYPH</name>
<evidence type="ECO:0000256" key="12">
    <source>
        <dbReference type="ARBA" id="ARBA00023285"/>
    </source>
</evidence>
<keyword evidence="18" id="KW-1185">Reference proteome</keyword>
<dbReference type="Proteomes" id="UP000219439">
    <property type="component" value="Unassembled WGS sequence"/>
</dbReference>
<evidence type="ECO:0000256" key="8">
    <source>
        <dbReference type="ARBA" id="ARBA00022801"/>
    </source>
</evidence>
<dbReference type="EMBL" id="OBEL01000010">
    <property type="protein sequence ID" value="SNZ21597.1"/>
    <property type="molecule type" value="Genomic_DNA"/>
</dbReference>
<dbReference type="CDD" id="cd03891">
    <property type="entry name" value="M20_DapE_proteobac"/>
    <property type="match status" value="1"/>
</dbReference>
<feature type="binding site" evidence="15">
    <location>
        <position position="143"/>
    </location>
    <ligand>
        <name>Zn(2+)</name>
        <dbReference type="ChEBI" id="CHEBI:29105"/>
        <label>2</label>
    </ligand>
</feature>
<dbReference type="InterPro" id="IPR050072">
    <property type="entry name" value="Peptidase_M20A"/>
</dbReference>
<accession>A0A285PK06</accession>
<evidence type="ECO:0000256" key="15">
    <source>
        <dbReference type="HAMAP-Rule" id="MF_01690"/>
    </source>
</evidence>
<dbReference type="PANTHER" id="PTHR43808">
    <property type="entry name" value="ACETYLORNITHINE DEACETYLASE"/>
    <property type="match status" value="1"/>
</dbReference>
<feature type="binding site" evidence="15">
    <location>
        <position position="108"/>
    </location>
    <ligand>
        <name>Zn(2+)</name>
        <dbReference type="ChEBI" id="CHEBI:29105"/>
        <label>2</label>
    </ligand>
</feature>
<sequence>MPQPPTALEITQKLIQCPSVTPLEGGALSYLESLLSPSGFEVARPVFSDTDTPDIENFFAKISGGEGPHLSFAGHTDVVPTGDESLWSLPPFSGEIKEGMIYGRGTADMKGGVAAFAAAALRYVAEYGAPKGTISFLITGDEEGPAINGTIKLLKWAADRGEKFSASIVGEPTNPNELGDAIKVGRRGSQSGRLTIKGKQGHVAYPHLAYNPVPLLAKIVAHINYKIMDEGTKFFQPTNLEFVTFDVGNPAANVIPASASARFNCRYNDLWNKDKVEAFVRQGIEECGLPEGFEAELSMERDVSQVFLTKAENLISSFSAAVTKVTGKQPELSTGGGTSDARFIKDYCPVIEFGLVGQTMHQIDERIAVEDLEKLAEIYYQFLLSYFPPNK</sequence>
<evidence type="ECO:0000256" key="3">
    <source>
        <dbReference type="ARBA" id="ARBA00011738"/>
    </source>
</evidence>
<dbReference type="PANTHER" id="PTHR43808:SF31">
    <property type="entry name" value="N-ACETYL-L-CITRULLINE DEACETYLASE"/>
    <property type="match status" value="1"/>
</dbReference>
<keyword evidence="10 15" id="KW-0220">Diaminopimelate biosynthesis</keyword>
<dbReference type="GO" id="GO:0008270">
    <property type="term" value="F:zinc ion binding"/>
    <property type="evidence" value="ECO:0007669"/>
    <property type="project" value="UniProtKB-UniRule"/>
</dbReference>
<keyword evidence="7 15" id="KW-0479">Metal-binding</keyword>
<evidence type="ECO:0000256" key="13">
    <source>
        <dbReference type="ARBA" id="ARBA00031891"/>
    </source>
</evidence>
<feature type="domain" description="Peptidase M20 dimerisation" evidence="16">
    <location>
        <begin position="184"/>
        <end position="282"/>
    </location>
</feature>
<dbReference type="RefSeq" id="WP_097155978.1">
    <property type="nucleotide sequence ID" value="NZ_OBEL01000010.1"/>
</dbReference>
<dbReference type="Pfam" id="PF07687">
    <property type="entry name" value="M20_dimer"/>
    <property type="match status" value="1"/>
</dbReference>